<dbReference type="EMBL" id="LCIE01000015">
    <property type="protein sequence ID" value="KKT48922.1"/>
    <property type="molecule type" value="Genomic_DNA"/>
</dbReference>
<evidence type="ECO:0000256" key="9">
    <source>
        <dbReference type="ARBA" id="ARBA00022833"/>
    </source>
</evidence>
<dbReference type="PANTHER" id="PTHR22993:SF9">
    <property type="entry name" value="FORMAMIDOPYRIMIDINE-DNA GLYCOSYLASE"/>
    <property type="match status" value="1"/>
</dbReference>
<dbReference type="PANTHER" id="PTHR22993">
    <property type="entry name" value="FORMAMIDOPYRIMIDINE-DNA GLYCOSYLASE"/>
    <property type="match status" value="1"/>
</dbReference>
<dbReference type="Gene3D" id="1.10.8.50">
    <property type="match status" value="1"/>
</dbReference>
<keyword evidence="5" id="KW-0479">Metal-binding</keyword>
<comment type="caution">
    <text evidence="19">The sequence shown here is derived from an EMBL/GenBank/DDBJ whole genome shotgun (WGS) entry which is preliminary data.</text>
</comment>
<evidence type="ECO:0000256" key="13">
    <source>
        <dbReference type="ARBA" id="ARBA00023268"/>
    </source>
</evidence>
<dbReference type="InterPro" id="IPR010663">
    <property type="entry name" value="Znf_FPG/IleRS"/>
</dbReference>
<evidence type="ECO:0000259" key="17">
    <source>
        <dbReference type="PROSITE" id="PS51066"/>
    </source>
</evidence>
<evidence type="ECO:0000313" key="20">
    <source>
        <dbReference type="Proteomes" id="UP000034172"/>
    </source>
</evidence>
<dbReference type="InterPro" id="IPR010979">
    <property type="entry name" value="Ribosomal_uS13-like_H2TH"/>
</dbReference>
<name>A0A0G1JYE1_9BACT</name>
<evidence type="ECO:0000256" key="6">
    <source>
        <dbReference type="ARBA" id="ARBA00022763"/>
    </source>
</evidence>
<keyword evidence="14" id="KW-0326">Glycosidase</keyword>
<evidence type="ECO:0000256" key="15">
    <source>
        <dbReference type="ARBA" id="ARBA00044632"/>
    </source>
</evidence>
<dbReference type="InterPro" id="IPR020629">
    <property type="entry name" value="FPG_Glyclase"/>
</dbReference>
<evidence type="ECO:0000256" key="2">
    <source>
        <dbReference type="ARBA" id="ARBA00001947"/>
    </source>
</evidence>
<dbReference type="NCBIfam" id="TIGR00577">
    <property type="entry name" value="fpg"/>
    <property type="match status" value="1"/>
</dbReference>
<evidence type="ECO:0000256" key="1">
    <source>
        <dbReference type="ARBA" id="ARBA00001668"/>
    </source>
</evidence>
<dbReference type="Gene3D" id="3.20.190.10">
    <property type="entry name" value="MutM-like, N-terminal"/>
    <property type="match status" value="1"/>
</dbReference>
<dbReference type="NCBIfam" id="NF002211">
    <property type="entry name" value="PRK01103.1"/>
    <property type="match status" value="1"/>
</dbReference>
<evidence type="ECO:0000256" key="8">
    <source>
        <dbReference type="ARBA" id="ARBA00022801"/>
    </source>
</evidence>
<dbReference type="STRING" id="1618392.UW41_C0015G0009"/>
<comment type="similarity">
    <text evidence="3">Belongs to the FPG family.</text>
</comment>
<organism evidence="19 20">
    <name type="scientific">Candidatus Collierbacteria bacterium GW2011_GWC2_44_18</name>
    <dbReference type="NCBI Taxonomy" id="1618392"/>
    <lineage>
        <taxon>Bacteria</taxon>
        <taxon>Candidatus Collieribacteriota</taxon>
    </lineage>
</organism>
<dbReference type="GO" id="GO:0003684">
    <property type="term" value="F:damaged DNA binding"/>
    <property type="evidence" value="ECO:0007669"/>
    <property type="project" value="InterPro"/>
</dbReference>
<keyword evidence="7 16" id="KW-0863">Zinc-finger</keyword>
<evidence type="ECO:0000256" key="14">
    <source>
        <dbReference type="ARBA" id="ARBA00023295"/>
    </source>
</evidence>
<dbReference type="GO" id="GO:0140078">
    <property type="term" value="F:class I DNA-(apurinic or apyrimidinic site) endonuclease activity"/>
    <property type="evidence" value="ECO:0007669"/>
    <property type="project" value="UniProtKB-EC"/>
</dbReference>
<dbReference type="SUPFAM" id="SSF46946">
    <property type="entry name" value="S13-like H2TH domain"/>
    <property type="match status" value="1"/>
</dbReference>
<dbReference type="GO" id="GO:0008270">
    <property type="term" value="F:zinc ion binding"/>
    <property type="evidence" value="ECO:0007669"/>
    <property type="project" value="UniProtKB-KW"/>
</dbReference>
<dbReference type="SMART" id="SM01232">
    <property type="entry name" value="H2TH"/>
    <property type="match status" value="1"/>
</dbReference>
<dbReference type="Pfam" id="PF06827">
    <property type="entry name" value="zf-FPG_IleRS"/>
    <property type="match status" value="1"/>
</dbReference>
<protein>
    <submittedName>
        <fullName evidence="19">Formamidopyrimidine-DNA glycosylase</fullName>
    </submittedName>
</protein>
<proteinExistence type="inferred from homology"/>
<keyword evidence="10" id="KW-0238">DNA-binding</keyword>
<dbReference type="Pfam" id="PF01149">
    <property type="entry name" value="Fapy_DNA_glyco"/>
    <property type="match status" value="1"/>
</dbReference>
<keyword evidence="12" id="KW-0456">Lyase</keyword>
<evidence type="ECO:0000256" key="12">
    <source>
        <dbReference type="ARBA" id="ARBA00023239"/>
    </source>
</evidence>
<dbReference type="SMART" id="SM00898">
    <property type="entry name" value="Fapy_DNA_glyco"/>
    <property type="match status" value="1"/>
</dbReference>
<dbReference type="SUPFAM" id="SSF57716">
    <property type="entry name" value="Glucocorticoid receptor-like (DNA-binding domain)"/>
    <property type="match status" value="1"/>
</dbReference>
<evidence type="ECO:0000259" key="18">
    <source>
        <dbReference type="PROSITE" id="PS51068"/>
    </source>
</evidence>
<dbReference type="Pfam" id="PF06831">
    <property type="entry name" value="H2TH"/>
    <property type="match status" value="1"/>
</dbReference>
<dbReference type="AlphaFoldDB" id="A0A0G1JYE1"/>
<feature type="domain" description="Formamidopyrimidine-DNA glycosylase catalytic" evidence="18">
    <location>
        <begin position="2"/>
        <end position="125"/>
    </location>
</feature>
<dbReference type="InterPro" id="IPR015887">
    <property type="entry name" value="DNA_glyclase_Znf_dom_DNA_BS"/>
</dbReference>
<dbReference type="Proteomes" id="UP000034172">
    <property type="component" value="Unassembled WGS sequence"/>
</dbReference>
<evidence type="ECO:0000256" key="5">
    <source>
        <dbReference type="ARBA" id="ARBA00022723"/>
    </source>
</evidence>
<keyword evidence="8" id="KW-0378">Hydrolase</keyword>
<gene>
    <name evidence="19" type="ORF">UW41_C0015G0009</name>
</gene>
<dbReference type="InterPro" id="IPR015886">
    <property type="entry name" value="H2TH_FPG"/>
</dbReference>
<dbReference type="PROSITE" id="PS51068">
    <property type="entry name" value="FPG_CAT"/>
    <property type="match status" value="1"/>
</dbReference>
<dbReference type="InterPro" id="IPR000214">
    <property type="entry name" value="Znf_DNA_glyclase/AP_lyase"/>
</dbReference>
<dbReference type="InterPro" id="IPR035937">
    <property type="entry name" value="FPG_N"/>
</dbReference>
<dbReference type="FunFam" id="1.10.8.50:FF:000003">
    <property type="entry name" value="Formamidopyrimidine-DNA glycosylase"/>
    <property type="match status" value="1"/>
</dbReference>
<dbReference type="GO" id="GO:0034039">
    <property type="term" value="F:8-oxo-7,8-dihydroguanine DNA N-glycosylase activity"/>
    <property type="evidence" value="ECO:0007669"/>
    <property type="project" value="TreeGrafter"/>
</dbReference>
<feature type="domain" description="FPG-type" evidence="17">
    <location>
        <begin position="248"/>
        <end position="282"/>
    </location>
</feature>
<evidence type="ECO:0000256" key="10">
    <source>
        <dbReference type="ARBA" id="ARBA00023125"/>
    </source>
</evidence>
<comment type="subunit">
    <text evidence="4">Monomer.</text>
</comment>
<accession>A0A0G1JYE1</accession>
<evidence type="ECO:0000256" key="16">
    <source>
        <dbReference type="PROSITE-ProRule" id="PRU00391"/>
    </source>
</evidence>
<keyword evidence="6" id="KW-0227">DNA damage</keyword>
<evidence type="ECO:0000256" key="7">
    <source>
        <dbReference type="ARBA" id="ARBA00022771"/>
    </source>
</evidence>
<keyword evidence="11" id="KW-0234">DNA repair</keyword>
<dbReference type="SUPFAM" id="SSF81624">
    <property type="entry name" value="N-terminal domain of MutM-like DNA repair proteins"/>
    <property type="match status" value="1"/>
</dbReference>
<keyword evidence="9" id="KW-0862">Zinc</keyword>
<dbReference type="InterPro" id="IPR012319">
    <property type="entry name" value="FPG_cat"/>
</dbReference>
<comment type="cofactor">
    <cofactor evidence="2">
        <name>Zn(2+)</name>
        <dbReference type="ChEBI" id="CHEBI:29105"/>
    </cofactor>
</comment>
<sequence length="282" mass="32163">MPELPEVETISRQLNESISGCTVSQIEVLRQRSFLGDEKKIIDWKVESVSRKSKVIGIRFSNQTEMVIVHLKMTGQLIFVDGMKRIVGGHPTPDWVNELPSKHTRVIWTFKEGSKLYFNDMRVFGWMKIVSKEKYEKEIRKQSPDIIDQGFTDKYLFDILKKTKKAIKLVLLDQEKMGGLGNIYVNDALFLAGIRPDRKADSLSWEETRQLHKAVVRVILDGIKYGGASASNYVHVSGLGGTYQDHFQVYKKDGQKCPKCGEIIKKIKLGGRGTFFCPNCQM</sequence>
<comment type="catalytic activity">
    <reaction evidence="1">
        <text>Hydrolysis of DNA containing ring-opened 7-methylguanine residues, releasing 2,6-diamino-4-hydroxy-5-(N-methyl)formamidopyrimidine.</text>
        <dbReference type="EC" id="3.2.2.23"/>
    </reaction>
</comment>
<dbReference type="PATRIC" id="fig|1618392.3.peg.646"/>
<comment type="catalytic activity">
    <reaction evidence="15">
        <text>2'-deoxyribonucleotide-(2'-deoxyribose 5'-phosphate)-2'-deoxyribonucleotide-DNA = a 3'-end 2'-deoxyribonucleotide-(2,3-dehydro-2,3-deoxyribose 5'-phosphate)-DNA + a 5'-end 5'-phospho-2'-deoxyribonucleoside-DNA + H(+)</text>
        <dbReference type="Rhea" id="RHEA:66592"/>
        <dbReference type="Rhea" id="RHEA-COMP:13180"/>
        <dbReference type="Rhea" id="RHEA-COMP:16897"/>
        <dbReference type="Rhea" id="RHEA-COMP:17067"/>
        <dbReference type="ChEBI" id="CHEBI:15378"/>
        <dbReference type="ChEBI" id="CHEBI:136412"/>
        <dbReference type="ChEBI" id="CHEBI:157695"/>
        <dbReference type="ChEBI" id="CHEBI:167181"/>
        <dbReference type="EC" id="4.2.99.18"/>
    </reaction>
</comment>
<dbReference type="PROSITE" id="PS51066">
    <property type="entry name" value="ZF_FPG_2"/>
    <property type="match status" value="1"/>
</dbReference>
<evidence type="ECO:0000256" key="11">
    <source>
        <dbReference type="ARBA" id="ARBA00023204"/>
    </source>
</evidence>
<dbReference type="GO" id="GO:0006284">
    <property type="term" value="P:base-excision repair"/>
    <property type="evidence" value="ECO:0007669"/>
    <property type="project" value="InterPro"/>
</dbReference>
<reference evidence="19 20" key="1">
    <citation type="journal article" date="2015" name="Nature">
        <title>rRNA introns, odd ribosomes, and small enigmatic genomes across a large radiation of phyla.</title>
        <authorList>
            <person name="Brown C.T."/>
            <person name="Hug L.A."/>
            <person name="Thomas B.C."/>
            <person name="Sharon I."/>
            <person name="Castelle C.J."/>
            <person name="Singh A."/>
            <person name="Wilkins M.J."/>
            <person name="Williams K.H."/>
            <person name="Banfield J.F."/>
        </authorList>
    </citation>
    <scope>NUCLEOTIDE SEQUENCE [LARGE SCALE GENOMIC DNA]</scope>
</reference>
<evidence type="ECO:0000313" key="19">
    <source>
        <dbReference type="EMBL" id="KKT48922.1"/>
    </source>
</evidence>
<keyword evidence="13" id="KW-0511">Multifunctional enzyme</keyword>
<evidence type="ECO:0000256" key="4">
    <source>
        <dbReference type="ARBA" id="ARBA00011245"/>
    </source>
</evidence>
<dbReference type="PROSITE" id="PS01242">
    <property type="entry name" value="ZF_FPG_1"/>
    <property type="match status" value="1"/>
</dbReference>
<dbReference type="CDD" id="cd08966">
    <property type="entry name" value="EcFpg-like_N"/>
    <property type="match status" value="1"/>
</dbReference>
<evidence type="ECO:0000256" key="3">
    <source>
        <dbReference type="ARBA" id="ARBA00009409"/>
    </source>
</evidence>